<organism evidence="2 3">
    <name type="scientific">Fusarium tjaetaba</name>
    <dbReference type="NCBI Taxonomy" id="1567544"/>
    <lineage>
        <taxon>Eukaryota</taxon>
        <taxon>Fungi</taxon>
        <taxon>Dikarya</taxon>
        <taxon>Ascomycota</taxon>
        <taxon>Pezizomycotina</taxon>
        <taxon>Sordariomycetes</taxon>
        <taxon>Hypocreomycetidae</taxon>
        <taxon>Hypocreales</taxon>
        <taxon>Nectriaceae</taxon>
        <taxon>Fusarium</taxon>
        <taxon>Fusarium fujikuroi species complex</taxon>
    </lineage>
</organism>
<evidence type="ECO:0000256" key="1">
    <source>
        <dbReference type="SAM" id="MobiDB-lite"/>
    </source>
</evidence>
<feature type="region of interest" description="Disordered" evidence="1">
    <location>
        <begin position="1"/>
        <end position="37"/>
    </location>
</feature>
<protein>
    <submittedName>
        <fullName evidence="2">Uncharacterized protein</fullName>
    </submittedName>
</protein>
<dbReference type="RefSeq" id="XP_037205544.1">
    <property type="nucleotide sequence ID" value="XM_037354074.1"/>
</dbReference>
<dbReference type="OrthoDB" id="5093058at2759"/>
<dbReference type="Proteomes" id="UP000530670">
    <property type="component" value="Unassembled WGS sequence"/>
</dbReference>
<keyword evidence="3" id="KW-1185">Reference proteome</keyword>
<evidence type="ECO:0000313" key="2">
    <source>
        <dbReference type="EMBL" id="KAF5632944.1"/>
    </source>
</evidence>
<accession>A0A8H5VTP2</accession>
<comment type="caution">
    <text evidence="2">The sequence shown here is derived from an EMBL/GenBank/DDBJ whole genome shotgun (WGS) entry which is preliminary data.</text>
</comment>
<gene>
    <name evidence="2" type="ORF">FTJAE_7364</name>
</gene>
<reference evidence="2 3" key="1">
    <citation type="submission" date="2020-05" db="EMBL/GenBank/DDBJ databases">
        <title>Identification and distribution of gene clusters putatively required for synthesis of sphingolipid metabolism inhibitors in phylogenetically diverse species of the filamentous fungus Fusarium.</title>
        <authorList>
            <person name="Kim H.-S."/>
            <person name="Busman M."/>
            <person name="Brown D.W."/>
            <person name="Divon H."/>
            <person name="Uhlig S."/>
            <person name="Proctor R.H."/>
        </authorList>
    </citation>
    <scope>NUCLEOTIDE SEQUENCE [LARGE SCALE GENOMIC DNA]</scope>
    <source>
        <strain evidence="2 3">NRRL 66243</strain>
    </source>
</reference>
<dbReference type="GeneID" id="59306344"/>
<proteinExistence type="predicted"/>
<evidence type="ECO:0000313" key="3">
    <source>
        <dbReference type="Proteomes" id="UP000530670"/>
    </source>
</evidence>
<sequence>MGQSGNSGLETDWARPNQRCPCPPKHREAHGGPTLQHSRATNCLRRAGLGLESQGLCEAGVPRKLRRAVPLSSEPPQGKDADQGGDAITTLIQREEEHARIRLGHVREYQVHVHHPVERPKSIEIQFCHVDDEDEL</sequence>
<dbReference type="EMBL" id="JAAQRI010000149">
    <property type="protein sequence ID" value="KAF5632944.1"/>
    <property type="molecule type" value="Genomic_DNA"/>
</dbReference>
<name>A0A8H5VTP2_9HYPO</name>
<dbReference type="AlphaFoldDB" id="A0A8H5VTP2"/>